<evidence type="ECO:0000256" key="5">
    <source>
        <dbReference type="ARBA" id="ARBA00022989"/>
    </source>
</evidence>
<dbReference type="PANTHER" id="PTHR12137:SF33">
    <property type="entry name" value="CARBOHYDRATE SULFOTRANSFERASE 14"/>
    <property type="match status" value="1"/>
</dbReference>
<dbReference type="Pfam" id="PF03567">
    <property type="entry name" value="Sulfotransfer_2"/>
    <property type="match status" value="2"/>
</dbReference>
<dbReference type="GO" id="GO:0016051">
    <property type="term" value="P:carbohydrate biosynthetic process"/>
    <property type="evidence" value="ECO:0007669"/>
    <property type="project" value="InterPro"/>
</dbReference>
<dbReference type="InterPro" id="IPR005331">
    <property type="entry name" value="Sulfotransferase"/>
</dbReference>
<dbReference type="OrthoDB" id="2019940at2759"/>
<evidence type="ECO:0000256" key="8">
    <source>
        <dbReference type="ARBA" id="ARBA00023180"/>
    </source>
</evidence>
<keyword evidence="6 9" id="KW-0333">Golgi apparatus</keyword>
<keyword evidence="3 9" id="KW-0808">Transferase</keyword>
<evidence type="ECO:0000256" key="1">
    <source>
        <dbReference type="ARBA" id="ARBA00004323"/>
    </source>
</evidence>
<evidence type="ECO:0000256" key="9">
    <source>
        <dbReference type="RuleBase" id="RU364020"/>
    </source>
</evidence>
<protein>
    <recommendedName>
        <fullName evidence="9">Carbohydrate sulfotransferase</fullName>
        <ecNumber evidence="9">2.8.2.-</ecNumber>
    </recommendedName>
</protein>
<keyword evidence="4" id="KW-0812">Transmembrane</keyword>
<keyword evidence="9" id="KW-0119">Carbohydrate metabolism</keyword>
<evidence type="ECO:0000256" key="6">
    <source>
        <dbReference type="ARBA" id="ARBA00023034"/>
    </source>
</evidence>
<comment type="caution">
    <text evidence="10">The sequence shown here is derived from an EMBL/GenBank/DDBJ whole genome shotgun (WGS) entry which is preliminary data.</text>
</comment>
<dbReference type="GO" id="GO:0000139">
    <property type="term" value="C:Golgi membrane"/>
    <property type="evidence" value="ECO:0007669"/>
    <property type="project" value="UniProtKB-SubCell"/>
</dbReference>
<comment type="subcellular location">
    <subcellularLocation>
        <location evidence="1 9">Golgi apparatus membrane</location>
        <topology evidence="1 9">Single-pass type II membrane protein</topology>
    </subcellularLocation>
</comment>
<evidence type="ECO:0000256" key="2">
    <source>
        <dbReference type="ARBA" id="ARBA00006339"/>
    </source>
</evidence>
<dbReference type="Proteomes" id="UP000275408">
    <property type="component" value="Unassembled WGS sequence"/>
</dbReference>
<proteinExistence type="inferred from homology"/>
<evidence type="ECO:0000256" key="7">
    <source>
        <dbReference type="ARBA" id="ARBA00023136"/>
    </source>
</evidence>
<evidence type="ECO:0000313" key="10">
    <source>
        <dbReference type="EMBL" id="RMX55624.1"/>
    </source>
</evidence>
<organism evidence="10 11">
    <name type="scientific">Pocillopora damicornis</name>
    <name type="common">Cauliflower coral</name>
    <name type="synonym">Millepora damicornis</name>
    <dbReference type="NCBI Taxonomy" id="46731"/>
    <lineage>
        <taxon>Eukaryota</taxon>
        <taxon>Metazoa</taxon>
        <taxon>Cnidaria</taxon>
        <taxon>Anthozoa</taxon>
        <taxon>Hexacorallia</taxon>
        <taxon>Scleractinia</taxon>
        <taxon>Astrocoeniina</taxon>
        <taxon>Pocilloporidae</taxon>
        <taxon>Pocillopora</taxon>
    </lineage>
</organism>
<dbReference type="AlphaFoldDB" id="A0A3M6UPZ8"/>
<reference evidence="10 11" key="1">
    <citation type="journal article" date="2018" name="Sci. Rep.">
        <title>Comparative analysis of the Pocillopora damicornis genome highlights role of immune system in coral evolution.</title>
        <authorList>
            <person name="Cunning R."/>
            <person name="Bay R.A."/>
            <person name="Gillette P."/>
            <person name="Baker A.C."/>
            <person name="Traylor-Knowles N."/>
        </authorList>
    </citation>
    <scope>NUCLEOTIDE SEQUENCE [LARGE SCALE GENOMIC DNA]</scope>
    <source>
        <strain evidence="10">RSMAS</strain>
        <tissue evidence="10">Whole animal</tissue>
    </source>
</reference>
<sequence>MTVSDIRGTNVINSVATSEQRLQSVRRVCGNTTKSWDSLSAKEKYILGRHTLVDDKHRFLYCSIPKAACSNWKRVLMVLDGRATNISAVKKVQHSSFTRLKDFPPSVAKQKLREYYKFMFVREPFGRLLSAYKDKFVLNNNVFHKRYGTQIIRHMRKNAQANSTGDDVKIREFLQHVLDSHAEDMNEHWMPFYKLCQPCVVSYDFIGSMENLESDSTQVLKQLNVNEQIFILFPETYPRRMRLTALLSGKWNGKMRISDARGMSVNSSVVTSGQRKKSVKEVCGNMQKSWDSLSKEERQILGKHILVNDEHKFLYCSVPKVACSNWKRVMMVLDGQAIDSNAIKRVNHHSFTTLADFPPLVVKHKLQEYYKFMFVREPFARLLSAFKDKFVLNNTAFHKRYGTQIIRHVRKNAPVNSKGNDVKVAEFLQYVVDSHVEDMNEHWMPFYELCQPCVVSYDFIGSMENLESDSTHVLKQLNVNEQVSFPRQQNYYRAGGKGYVKSKKVSNIPPGLMRNVLKKYALDYKMFSYQMPNK</sequence>
<dbReference type="PANTHER" id="PTHR12137">
    <property type="entry name" value="CARBOHYDRATE SULFOTRANSFERASE"/>
    <property type="match status" value="1"/>
</dbReference>
<keyword evidence="5" id="KW-1133">Transmembrane helix</keyword>
<dbReference type="GO" id="GO:0008146">
    <property type="term" value="F:sulfotransferase activity"/>
    <property type="evidence" value="ECO:0007669"/>
    <property type="project" value="InterPro"/>
</dbReference>
<gene>
    <name evidence="10" type="ORF">pdam_00001737</name>
</gene>
<evidence type="ECO:0000313" key="11">
    <source>
        <dbReference type="Proteomes" id="UP000275408"/>
    </source>
</evidence>
<comment type="similarity">
    <text evidence="2 9">Belongs to the sulfotransferase 2 family.</text>
</comment>
<keyword evidence="11" id="KW-1185">Reference proteome</keyword>
<accession>A0A3M6UPZ8</accession>
<evidence type="ECO:0000256" key="3">
    <source>
        <dbReference type="ARBA" id="ARBA00022679"/>
    </source>
</evidence>
<dbReference type="InterPro" id="IPR018011">
    <property type="entry name" value="Carb_sulfotrans_8-10"/>
</dbReference>
<evidence type="ECO:0000256" key="4">
    <source>
        <dbReference type="ARBA" id="ARBA00022692"/>
    </source>
</evidence>
<dbReference type="EC" id="2.8.2.-" evidence="9"/>
<dbReference type="EMBL" id="RCHS01001028">
    <property type="protein sequence ID" value="RMX55624.1"/>
    <property type="molecule type" value="Genomic_DNA"/>
</dbReference>
<keyword evidence="9" id="KW-0735">Signal-anchor</keyword>
<keyword evidence="7" id="KW-0472">Membrane</keyword>
<name>A0A3M6UPZ8_POCDA</name>
<keyword evidence="8 9" id="KW-0325">Glycoprotein</keyword>